<sequence length="361" mass="40533">MLTYSGIILLLVFSGISLVTGKRLVCYYSNWAQYRVGLGRFTTDNVDPYLCTHVIYAYAKLNGNQLAPIELNDEMYYQRMINLKSRNPNLKVLLAVGGWGVGSKAFTKVSSQTSNRIEFTHNAIQYLRKHNFDGLDFHWMYPTSKGSPAGDKYDFAELIARLISQLLLIFYINDRNLDFITMMTYDFHGAWEKNTGHNSPLFQRLNEKPPQSYSNVNWAARYWTSKGIPPSKLNIGIPTFGRGFTLASRMIYGPSAPAIGPSPGGIYTREPGYLAYYEVCKLIQKGGHVYRMNDAQVPYVVIGNQWVGYDDIKSVINKANYVQIGGYGGVGVWTLALDDFSGSCGSGKYPLISAIKNAFRN</sequence>
<dbReference type="GO" id="GO:0005576">
    <property type="term" value="C:extracellular region"/>
    <property type="evidence" value="ECO:0007669"/>
    <property type="project" value="TreeGrafter"/>
</dbReference>
<dbReference type="SUPFAM" id="SSF51445">
    <property type="entry name" value="(Trans)glycosidases"/>
    <property type="match status" value="1"/>
</dbReference>
<organism evidence="4">
    <name type="scientific">Octopus bimaculoides</name>
    <name type="common">California two-spotted octopus</name>
    <dbReference type="NCBI Taxonomy" id="37653"/>
    <lineage>
        <taxon>Eukaryota</taxon>
        <taxon>Metazoa</taxon>
        <taxon>Spiralia</taxon>
        <taxon>Lophotrochozoa</taxon>
        <taxon>Mollusca</taxon>
        <taxon>Cephalopoda</taxon>
        <taxon>Coleoidea</taxon>
        <taxon>Octopodiformes</taxon>
        <taxon>Octopoda</taxon>
        <taxon>Incirrata</taxon>
        <taxon>Octopodidae</taxon>
        <taxon>Octopus</taxon>
    </lineage>
</organism>
<dbReference type="FunFam" id="3.10.50.10:FF:000001">
    <property type="entry name" value="Chitinase 3-like 1"/>
    <property type="match status" value="1"/>
</dbReference>
<dbReference type="InterPro" id="IPR011583">
    <property type="entry name" value="Chitinase_II/V-like_cat"/>
</dbReference>
<dbReference type="InterPro" id="IPR001223">
    <property type="entry name" value="Glyco_hydro18_cat"/>
</dbReference>
<accession>A0A0L8GXT8</accession>
<dbReference type="SUPFAM" id="SSF54556">
    <property type="entry name" value="Chitinase insertion domain"/>
    <property type="match status" value="1"/>
</dbReference>
<feature type="signal peptide" evidence="2">
    <location>
        <begin position="1"/>
        <end position="21"/>
    </location>
</feature>
<dbReference type="GO" id="GO:0006032">
    <property type="term" value="P:chitin catabolic process"/>
    <property type="evidence" value="ECO:0007669"/>
    <property type="project" value="TreeGrafter"/>
</dbReference>
<protein>
    <recommendedName>
        <fullName evidence="3">GH18 domain-containing protein</fullName>
    </recommendedName>
</protein>
<dbReference type="SMART" id="SM00636">
    <property type="entry name" value="Glyco_18"/>
    <property type="match status" value="1"/>
</dbReference>
<dbReference type="Pfam" id="PF00704">
    <property type="entry name" value="Glyco_hydro_18"/>
    <property type="match status" value="1"/>
</dbReference>
<dbReference type="OrthoDB" id="76388at2759"/>
<dbReference type="EMBL" id="KQ420068">
    <property type="protein sequence ID" value="KOF81405.1"/>
    <property type="molecule type" value="Genomic_DNA"/>
</dbReference>
<dbReference type="GO" id="GO:0005975">
    <property type="term" value="P:carbohydrate metabolic process"/>
    <property type="evidence" value="ECO:0007669"/>
    <property type="project" value="InterPro"/>
</dbReference>
<dbReference type="InterPro" id="IPR050314">
    <property type="entry name" value="Glycosyl_Hydrlase_18"/>
</dbReference>
<feature type="domain" description="GH18" evidence="3">
    <location>
        <begin position="22"/>
        <end position="361"/>
    </location>
</feature>
<feature type="chain" id="PRO_5005583393" description="GH18 domain-containing protein" evidence="2">
    <location>
        <begin position="22"/>
        <end position="361"/>
    </location>
</feature>
<evidence type="ECO:0000256" key="1">
    <source>
        <dbReference type="ARBA" id="ARBA00023157"/>
    </source>
</evidence>
<dbReference type="PANTHER" id="PTHR11177:SF317">
    <property type="entry name" value="CHITINASE 12-RELATED"/>
    <property type="match status" value="1"/>
</dbReference>
<dbReference type="Gene3D" id="3.20.20.80">
    <property type="entry name" value="Glycosidases"/>
    <property type="match status" value="2"/>
</dbReference>
<proteinExistence type="predicted"/>
<dbReference type="Gene3D" id="3.10.50.10">
    <property type="match status" value="1"/>
</dbReference>
<dbReference type="InterPro" id="IPR029070">
    <property type="entry name" value="Chitinase_insertion_sf"/>
</dbReference>
<reference evidence="4" key="1">
    <citation type="submission" date="2015-07" db="EMBL/GenBank/DDBJ databases">
        <title>MeaNS - Measles Nucleotide Surveillance Program.</title>
        <authorList>
            <person name="Tran T."/>
            <person name="Druce J."/>
        </authorList>
    </citation>
    <scope>NUCLEOTIDE SEQUENCE</scope>
    <source>
        <strain evidence="4">UCB-OBI-ISO-001</strain>
        <tissue evidence="4">Gonad</tissue>
    </source>
</reference>
<dbReference type="GO" id="GO:0004568">
    <property type="term" value="F:chitinase activity"/>
    <property type="evidence" value="ECO:0007669"/>
    <property type="project" value="TreeGrafter"/>
</dbReference>
<gene>
    <name evidence="4" type="ORF">OCBIM_22026545mg</name>
</gene>
<dbReference type="AlphaFoldDB" id="A0A0L8GXT8"/>
<keyword evidence="1" id="KW-1015">Disulfide bond</keyword>
<dbReference type="GO" id="GO:0008061">
    <property type="term" value="F:chitin binding"/>
    <property type="evidence" value="ECO:0007669"/>
    <property type="project" value="InterPro"/>
</dbReference>
<dbReference type="PROSITE" id="PS51910">
    <property type="entry name" value="GH18_2"/>
    <property type="match status" value="1"/>
</dbReference>
<evidence type="ECO:0000313" key="4">
    <source>
        <dbReference type="EMBL" id="KOF81405.1"/>
    </source>
</evidence>
<evidence type="ECO:0000259" key="3">
    <source>
        <dbReference type="PROSITE" id="PS51910"/>
    </source>
</evidence>
<dbReference type="STRING" id="37653.A0A0L8GXT8"/>
<dbReference type="InterPro" id="IPR017853">
    <property type="entry name" value="GH"/>
</dbReference>
<evidence type="ECO:0000256" key="2">
    <source>
        <dbReference type="SAM" id="SignalP"/>
    </source>
</evidence>
<keyword evidence="2" id="KW-0732">Signal</keyword>
<dbReference type="PANTHER" id="PTHR11177">
    <property type="entry name" value="CHITINASE"/>
    <property type="match status" value="1"/>
</dbReference>
<name>A0A0L8GXT8_OCTBM</name>